<gene>
    <name evidence="2" type="ORF">METHB2_310029</name>
</gene>
<dbReference type="InterPro" id="IPR050570">
    <property type="entry name" value="Cell_wall_metabolism_enzyme"/>
</dbReference>
<comment type="caution">
    <text evidence="2">The sequence shown here is derived from an EMBL/GenBank/DDBJ whole genome shotgun (WGS) entry which is preliminary data.</text>
</comment>
<dbReference type="RefSeq" id="WP_174625898.1">
    <property type="nucleotide sequence ID" value="NZ_CADCXN010000060.1"/>
</dbReference>
<sequence length="173" mass="18283">MKTLFALLMLAGLLLAAVLIVIPHPPAVFSLLTAAAPSALPIPVEGGSHNAIVDSWGSLRGRGRRHKGIDIFAKRGTRVLAPVQGLVLGIGQNRLGGNFVSLLGPGLQIHYFAHLDRFGPIKKFGLVQRGDVLGYVGNTGNAKATPPHLHYGLYVYPEGAINPYPLLMAAPAD</sequence>
<dbReference type="Pfam" id="PF01551">
    <property type="entry name" value="Peptidase_M23"/>
    <property type="match status" value="1"/>
</dbReference>
<dbReference type="GO" id="GO:0004222">
    <property type="term" value="F:metalloendopeptidase activity"/>
    <property type="evidence" value="ECO:0007669"/>
    <property type="project" value="TreeGrafter"/>
</dbReference>
<reference evidence="2 3" key="1">
    <citation type="submission" date="2020-02" db="EMBL/GenBank/DDBJ databases">
        <authorList>
            <person name="Hogendoorn C."/>
        </authorList>
    </citation>
    <scope>NUCLEOTIDE SEQUENCE [LARGE SCALE GENOMIC DNA]</scope>
    <source>
        <strain evidence="2">METHB21</strain>
    </source>
</reference>
<dbReference type="InterPro" id="IPR011055">
    <property type="entry name" value="Dup_hybrid_motif"/>
</dbReference>
<proteinExistence type="predicted"/>
<dbReference type="PANTHER" id="PTHR21666:SF268">
    <property type="entry name" value="PEPTIDASE M23 DOMAIN-CONTAINING PROTEIN"/>
    <property type="match status" value="1"/>
</dbReference>
<protein>
    <submittedName>
        <fullName evidence="2">Peptidase M23</fullName>
    </submittedName>
</protein>
<evidence type="ECO:0000259" key="1">
    <source>
        <dbReference type="Pfam" id="PF01551"/>
    </source>
</evidence>
<dbReference type="Proteomes" id="UP000494216">
    <property type="component" value="Unassembled WGS sequence"/>
</dbReference>
<evidence type="ECO:0000313" key="2">
    <source>
        <dbReference type="EMBL" id="CAA9890998.1"/>
    </source>
</evidence>
<evidence type="ECO:0000313" key="3">
    <source>
        <dbReference type="Proteomes" id="UP000494216"/>
    </source>
</evidence>
<dbReference type="Gene3D" id="2.70.70.10">
    <property type="entry name" value="Glucose Permease (Domain IIA)"/>
    <property type="match status" value="1"/>
</dbReference>
<dbReference type="CDD" id="cd12797">
    <property type="entry name" value="M23_peptidase"/>
    <property type="match status" value="1"/>
</dbReference>
<organism evidence="2 3">
    <name type="scientific">Candidatus Methylobacter favarea</name>
    <dbReference type="NCBI Taxonomy" id="2707345"/>
    <lineage>
        <taxon>Bacteria</taxon>
        <taxon>Pseudomonadati</taxon>
        <taxon>Pseudomonadota</taxon>
        <taxon>Gammaproteobacteria</taxon>
        <taxon>Methylococcales</taxon>
        <taxon>Methylococcaceae</taxon>
        <taxon>Methylobacter</taxon>
    </lineage>
</organism>
<dbReference type="SUPFAM" id="SSF51261">
    <property type="entry name" value="Duplicated hybrid motif"/>
    <property type="match status" value="1"/>
</dbReference>
<dbReference type="AlphaFoldDB" id="A0A8S0X132"/>
<dbReference type="PANTHER" id="PTHR21666">
    <property type="entry name" value="PEPTIDASE-RELATED"/>
    <property type="match status" value="1"/>
</dbReference>
<dbReference type="EMBL" id="CADCXN010000060">
    <property type="protein sequence ID" value="CAA9890998.1"/>
    <property type="molecule type" value="Genomic_DNA"/>
</dbReference>
<keyword evidence="3" id="KW-1185">Reference proteome</keyword>
<accession>A0A8S0X132</accession>
<name>A0A8S0X132_9GAMM</name>
<feature type="domain" description="M23ase beta-sheet core" evidence="1">
    <location>
        <begin position="65"/>
        <end position="155"/>
    </location>
</feature>
<dbReference type="InterPro" id="IPR016047">
    <property type="entry name" value="M23ase_b-sheet_dom"/>
</dbReference>